<name>A0A5C6QCH2_9GAMM</name>
<dbReference type="Gene3D" id="3.30.70.120">
    <property type="match status" value="1"/>
</dbReference>
<dbReference type="AlphaFoldDB" id="A0A5C6QCH2"/>
<gene>
    <name evidence="2" type="ORF">ESZ26_05400</name>
    <name evidence="3" type="ORF">ESZ27_10615</name>
</gene>
<reference evidence="3 5" key="1">
    <citation type="submission" date="2019-07" db="EMBL/GenBank/DDBJ databases">
        <title>Genomes of sea-ice associated Colwellia species.</title>
        <authorList>
            <person name="Bowman J.P."/>
        </authorList>
    </citation>
    <scope>NUCLEOTIDE SEQUENCE [LARGE SCALE GENOMIC DNA]</scope>
    <source>
        <strain evidence="2 4">ACAM 607</strain>
        <strain evidence="3 5">IC036</strain>
    </source>
</reference>
<dbReference type="OrthoDB" id="37622at2"/>
<dbReference type="EMBL" id="VOLR01000006">
    <property type="protein sequence ID" value="TWX61179.1"/>
    <property type="molecule type" value="Genomic_DNA"/>
</dbReference>
<dbReference type="PANTHER" id="PTHR23419:SF8">
    <property type="entry name" value="FI09726P"/>
    <property type="match status" value="1"/>
</dbReference>
<evidence type="ECO:0000256" key="1">
    <source>
        <dbReference type="ARBA" id="ARBA00010169"/>
    </source>
</evidence>
<comment type="caution">
    <text evidence="3">The sequence shown here is derived from an EMBL/GenBank/DDBJ whole genome shotgun (WGS) entry which is preliminary data.</text>
</comment>
<dbReference type="InterPro" id="IPR011322">
    <property type="entry name" value="N-reg_PII-like_a/b"/>
</dbReference>
<keyword evidence="4" id="KW-1185">Reference proteome</keyword>
<dbReference type="InterPro" id="IPR004323">
    <property type="entry name" value="Ion_tolerance_CutA"/>
</dbReference>
<dbReference type="RefSeq" id="WP_146798730.1">
    <property type="nucleotide sequence ID" value="NZ_VOLP01000007.1"/>
</dbReference>
<comment type="similarity">
    <text evidence="1">Belongs to the CutA family.</text>
</comment>
<dbReference type="SUPFAM" id="SSF54913">
    <property type="entry name" value="GlnB-like"/>
    <property type="match status" value="1"/>
</dbReference>
<dbReference type="GO" id="GO:0010038">
    <property type="term" value="P:response to metal ion"/>
    <property type="evidence" value="ECO:0007669"/>
    <property type="project" value="InterPro"/>
</dbReference>
<sequence>MFQLIMCTCPDISNAKLIAKHLVQEKLVACVNIIPNVISVYRWQDNVECDDEIQLMIKTQSHKFNDVASEIKRLHRYDTPEIIAMNIQQGDNSYLNWITESLK</sequence>
<dbReference type="Pfam" id="PF03091">
    <property type="entry name" value="CutA1"/>
    <property type="match status" value="1"/>
</dbReference>
<proteinExistence type="inferred from homology"/>
<protein>
    <submittedName>
        <fullName evidence="3">Divalent-cation tolerance protein CutA</fullName>
    </submittedName>
</protein>
<dbReference type="Proteomes" id="UP000321917">
    <property type="component" value="Unassembled WGS sequence"/>
</dbReference>
<dbReference type="GO" id="GO:0005507">
    <property type="term" value="F:copper ion binding"/>
    <property type="evidence" value="ECO:0007669"/>
    <property type="project" value="TreeGrafter"/>
</dbReference>
<evidence type="ECO:0000313" key="4">
    <source>
        <dbReference type="Proteomes" id="UP000321525"/>
    </source>
</evidence>
<dbReference type="PANTHER" id="PTHR23419">
    <property type="entry name" value="DIVALENT CATION TOLERANCE CUTA-RELATED"/>
    <property type="match status" value="1"/>
</dbReference>
<accession>A0A5C6QCH2</accession>
<dbReference type="InterPro" id="IPR015867">
    <property type="entry name" value="N-reg_PII/ATP_PRibTrfase_C"/>
</dbReference>
<dbReference type="Proteomes" id="UP000321525">
    <property type="component" value="Unassembled WGS sequence"/>
</dbReference>
<dbReference type="EMBL" id="VOLQ01000018">
    <property type="protein sequence ID" value="TWX66471.1"/>
    <property type="molecule type" value="Genomic_DNA"/>
</dbReference>
<organism evidence="3 5">
    <name type="scientific">Colwellia hornerae</name>
    <dbReference type="NCBI Taxonomy" id="89402"/>
    <lineage>
        <taxon>Bacteria</taxon>
        <taxon>Pseudomonadati</taxon>
        <taxon>Pseudomonadota</taxon>
        <taxon>Gammaproteobacteria</taxon>
        <taxon>Alteromonadales</taxon>
        <taxon>Colwelliaceae</taxon>
        <taxon>Colwellia</taxon>
    </lineage>
</organism>
<evidence type="ECO:0000313" key="2">
    <source>
        <dbReference type="EMBL" id="TWX61179.1"/>
    </source>
</evidence>
<evidence type="ECO:0000313" key="3">
    <source>
        <dbReference type="EMBL" id="TWX66471.1"/>
    </source>
</evidence>
<evidence type="ECO:0000313" key="5">
    <source>
        <dbReference type="Proteomes" id="UP000321917"/>
    </source>
</evidence>